<organism evidence="1 2">
    <name type="scientific">Deinococcus sedimenti</name>
    <dbReference type="NCBI Taxonomy" id="1867090"/>
    <lineage>
        <taxon>Bacteria</taxon>
        <taxon>Thermotogati</taxon>
        <taxon>Deinococcota</taxon>
        <taxon>Deinococci</taxon>
        <taxon>Deinococcales</taxon>
        <taxon>Deinococcaceae</taxon>
        <taxon>Deinococcus</taxon>
    </lineage>
</organism>
<sequence length="298" mass="31107">MTQEGSMNDPHPASEFHAHVQRLVAEGKLTPEEAQGLLEDTQDLPHTQPQPTTTLVHSAAPGDAARDLHLLIKGYSLTVLVDPALSTPHLSASEDGYLSLDHTPQGWRVARIPGRTQPHNHSLKAILTLPFTPGHVQTEVNGGNLTLPDLAGGLHAQVNGGNVRMGRAESLHADVNGGNLNAAEMSGPTTVTVNGGNLSLSGARTLTASVNGGNLKWSGLLTGGHHRVEVNAGNVRLHLQPGSSVHVDAHLTMGSFRADFPTGKSGGFLNTRHTGQIGSGDAQLHCQVTAGSLKVVTA</sequence>
<accession>A0ABQ2S5U4</accession>
<dbReference type="Proteomes" id="UP000644548">
    <property type="component" value="Unassembled WGS sequence"/>
</dbReference>
<evidence type="ECO:0008006" key="3">
    <source>
        <dbReference type="Google" id="ProtNLM"/>
    </source>
</evidence>
<comment type="caution">
    <text evidence="1">The sequence shown here is derived from an EMBL/GenBank/DDBJ whole genome shotgun (WGS) entry which is preliminary data.</text>
</comment>
<name>A0ABQ2S5U4_9DEIO</name>
<evidence type="ECO:0000313" key="2">
    <source>
        <dbReference type="Proteomes" id="UP000644548"/>
    </source>
</evidence>
<keyword evidence="2" id="KW-1185">Reference proteome</keyword>
<protein>
    <recommendedName>
        <fullName evidence="3">Adhesin domain-containing protein</fullName>
    </recommendedName>
</protein>
<reference evidence="2" key="1">
    <citation type="journal article" date="2019" name="Int. J. Syst. Evol. Microbiol.">
        <title>The Global Catalogue of Microorganisms (GCM) 10K type strain sequencing project: providing services to taxonomists for standard genome sequencing and annotation.</title>
        <authorList>
            <consortium name="The Broad Institute Genomics Platform"/>
            <consortium name="The Broad Institute Genome Sequencing Center for Infectious Disease"/>
            <person name="Wu L."/>
            <person name="Ma J."/>
        </authorList>
    </citation>
    <scope>NUCLEOTIDE SEQUENCE [LARGE SCALE GENOMIC DNA]</scope>
    <source>
        <strain evidence="2">JCM 31405</strain>
    </source>
</reference>
<dbReference type="EMBL" id="BMQN01000008">
    <property type="protein sequence ID" value="GGS00002.1"/>
    <property type="molecule type" value="Genomic_DNA"/>
</dbReference>
<evidence type="ECO:0000313" key="1">
    <source>
        <dbReference type="EMBL" id="GGS00002.1"/>
    </source>
</evidence>
<gene>
    <name evidence="1" type="ORF">GCM10008960_28320</name>
</gene>
<proteinExistence type="predicted"/>